<keyword evidence="2" id="KW-1185">Reference proteome</keyword>
<dbReference type="RefSeq" id="WP_065919032.1">
    <property type="nucleotide sequence ID" value="NZ_CP016793.1"/>
</dbReference>
<dbReference type="STRING" id="1586287.BBK82_36560"/>
<sequence>MGDLSMLHPSDRLVVAGEPVPDDLAPLDPTAGGDVVALVRTYLRLPPEERAVLRTTLAGLPQLERTVPARVPTAHHIYATSQEPGAVVMRMLGNRNLGWTVIAKLLLVVTGRYWAAATCGGVGRGVKELTPDLLADFGTVLDIASADLARLTGVTPSRRADPGVSSLIWDLRRLSSGQIRSLTDQR</sequence>
<dbReference type="Proteomes" id="UP000093053">
    <property type="component" value="Chromosome"/>
</dbReference>
<dbReference type="EMBL" id="CP016793">
    <property type="protein sequence ID" value="ANZ40694.1"/>
    <property type="molecule type" value="Genomic_DNA"/>
</dbReference>
<protein>
    <submittedName>
        <fullName evidence="1">Uncharacterized protein</fullName>
    </submittedName>
</protein>
<proteinExistence type="predicted"/>
<name>A0A1B2HSJ0_9PSEU</name>
<organism evidence="1 2">
    <name type="scientific">Lentzea guizhouensis</name>
    <dbReference type="NCBI Taxonomy" id="1586287"/>
    <lineage>
        <taxon>Bacteria</taxon>
        <taxon>Bacillati</taxon>
        <taxon>Actinomycetota</taxon>
        <taxon>Actinomycetes</taxon>
        <taxon>Pseudonocardiales</taxon>
        <taxon>Pseudonocardiaceae</taxon>
        <taxon>Lentzea</taxon>
    </lineage>
</organism>
<evidence type="ECO:0000313" key="1">
    <source>
        <dbReference type="EMBL" id="ANZ40694.1"/>
    </source>
</evidence>
<gene>
    <name evidence="1" type="ORF">BBK82_36560</name>
</gene>
<dbReference type="OrthoDB" id="3397450at2"/>
<evidence type="ECO:0000313" key="2">
    <source>
        <dbReference type="Proteomes" id="UP000093053"/>
    </source>
</evidence>
<accession>A0A1B2HSJ0</accession>
<dbReference type="AlphaFoldDB" id="A0A1B2HSJ0"/>
<dbReference type="KEGG" id="led:BBK82_36560"/>
<reference evidence="1 2" key="1">
    <citation type="submission" date="2016-07" db="EMBL/GenBank/DDBJ databases">
        <title>Complete genome sequence of the Lentzea guizhouensis DHS C013.</title>
        <authorList>
            <person name="Cao C."/>
        </authorList>
    </citation>
    <scope>NUCLEOTIDE SEQUENCE [LARGE SCALE GENOMIC DNA]</scope>
    <source>
        <strain evidence="1 2">DHS C013</strain>
    </source>
</reference>